<protein>
    <submittedName>
        <fullName evidence="1">Uncharacterized protein</fullName>
    </submittedName>
</protein>
<dbReference type="EMBL" id="JAATJJ010000001">
    <property type="protein sequence ID" value="NJB70445.1"/>
    <property type="molecule type" value="Genomic_DNA"/>
</dbReference>
<dbReference type="AlphaFoldDB" id="A0A846QXT5"/>
<evidence type="ECO:0000313" key="2">
    <source>
        <dbReference type="Proteomes" id="UP000590442"/>
    </source>
</evidence>
<dbReference type="InterPro" id="IPR047715">
    <property type="entry name" value="EboA_dom"/>
</dbReference>
<accession>A0A846QXT5</accession>
<name>A0A846QXT5_9FLAO</name>
<sequence length="284" mass="32669">MQFKEVGKQLKEVLKNNLDTETWKWISDKISLIVENKSTKDLYLTYSLVPSKTSLVALDFSLVKDSLKGYFEQHHVNTIELVRIYLLIKVLEADNNFFEEKVGNLIQVADKTELETFLKYLILLPKPEVFKNVAVDALRTNIGSVFNAIALNNPYPALYFSEKQWNQMYLKTIFIESDLEGIMNVDERANADLARIISDYAHERWAAGRKIDPLFWRPVGKYLNGNLLKDMERLLNSSDNRENAAAVLSCSISDIPEARELIKGHPELLDKVENKKINWDTLNA</sequence>
<reference evidence="1 2" key="1">
    <citation type="submission" date="2020-03" db="EMBL/GenBank/DDBJ databases">
        <title>Genomic Encyclopedia of Type Strains, Phase IV (KMG-IV): sequencing the most valuable type-strain genomes for metagenomic binning, comparative biology and taxonomic classification.</title>
        <authorList>
            <person name="Goeker M."/>
        </authorList>
    </citation>
    <scope>NUCLEOTIDE SEQUENCE [LARGE SCALE GENOMIC DNA]</scope>
    <source>
        <strain evidence="1 2">DSM 29762</strain>
    </source>
</reference>
<comment type="caution">
    <text evidence="1">The sequence shown here is derived from an EMBL/GenBank/DDBJ whole genome shotgun (WGS) entry which is preliminary data.</text>
</comment>
<proteinExistence type="predicted"/>
<keyword evidence="2" id="KW-1185">Reference proteome</keyword>
<organism evidence="1 2">
    <name type="scientific">Saonia flava</name>
    <dbReference type="NCBI Taxonomy" id="523696"/>
    <lineage>
        <taxon>Bacteria</taxon>
        <taxon>Pseudomonadati</taxon>
        <taxon>Bacteroidota</taxon>
        <taxon>Flavobacteriia</taxon>
        <taxon>Flavobacteriales</taxon>
        <taxon>Flavobacteriaceae</taxon>
        <taxon>Saonia</taxon>
    </lineage>
</organism>
<evidence type="ECO:0000313" key="1">
    <source>
        <dbReference type="EMBL" id="NJB70445.1"/>
    </source>
</evidence>
<dbReference type="NCBIfam" id="NF035938">
    <property type="entry name" value="EboA_domain"/>
    <property type="match status" value="1"/>
</dbReference>
<gene>
    <name evidence="1" type="ORF">GGR42_000907</name>
</gene>
<dbReference type="Proteomes" id="UP000590442">
    <property type="component" value="Unassembled WGS sequence"/>
</dbReference>
<dbReference type="RefSeq" id="WP_167961248.1">
    <property type="nucleotide sequence ID" value="NZ_JAATJJ010000001.1"/>
</dbReference>